<evidence type="ECO:0000256" key="8">
    <source>
        <dbReference type="ARBA" id="ARBA00022532"/>
    </source>
</evidence>
<comment type="subunit">
    <text evidence="5">Part of an enzyme complex containing four subunits: a flavoprotein, an iron-sulfur protein, plus two membrane-anchoring proteins, SdhC and SdhD.</text>
</comment>
<comment type="pathway">
    <text evidence="4">Carbohydrate metabolism; tricarboxylic acid cycle.</text>
</comment>
<evidence type="ECO:0000256" key="15">
    <source>
        <dbReference type="ARBA" id="ARBA00023136"/>
    </source>
</evidence>
<evidence type="ECO:0000256" key="4">
    <source>
        <dbReference type="ARBA" id="ARBA00005163"/>
    </source>
</evidence>
<evidence type="ECO:0000256" key="14">
    <source>
        <dbReference type="ARBA" id="ARBA00023004"/>
    </source>
</evidence>
<comment type="cofactor">
    <cofactor evidence="1">
        <name>heme</name>
        <dbReference type="ChEBI" id="CHEBI:30413"/>
    </cofactor>
</comment>
<keyword evidence="9" id="KW-0349">Heme</keyword>
<keyword evidence="14" id="KW-0408">Iron</keyword>
<keyword evidence="11" id="KW-0479">Metal-binding</keyword>
<proteinExistence type="predicted"/>
<protein>
    <recommendedName>
        <fullName evidence="6">Succinate dehydrogenase hydrophobic membrane anchor subunit</fullName>
    </recommendedName>
</protein>
<feature type="transmembrane region" description="Helical" evidence="16">
    <location>
        <begin position="30"/>
        <end position="49"/>
    </location>
</feature>
<name>A0ABQ5VTA9_9RHOB</name>
<keyword evidence="7" id="KW-0813">Transport</keyword>
<comment type="function">
    <text evidence="2">Membrane-anchoring subunit of succinate dehydrogenase (SDH).</text>
</comment>
<sequence length="126" mass="13645">MSYKTDKGRVIGLGSAKTGAEHWLGERIKAFALIPLTLAFFCIMAPMIGAPYEQVVATLQNPVKAIALILFFAVTFKHLEEGLQVVIEDYVHGKGAALTLIVLTKLFCWSFGLAAIFAIAKIAFSA</sequence>
<evidence type="ECO:0000256" key="12">
    <source>
        <dbReference type="ARBA" id="ARBA00022982"/>
    </source>
</evidence>
<dbReference type="InterPro" id="IPR000701">
    <property type="entry name" value="SuccDH_FuR_B_TM-su"/>
</dbReference>
<keyword evidence="13 16" id="KW-1133">Transmembrane helix</keyword>
<evidence type="ECO:0000256" key="16">
    <source>
        <dbReference type="SAM" id="Phobius"/>
    </source>
</evidence>
<accession>A0ABQ5VTA9</accession>
<dbReference type="RefSeq" id="WP_284376308.1">
    <property type="nucleotide sequence ID" value="NZ_BSNN01000002.1"/>
</dbReference>
<gene>
    <name evidence="17" type="ORF">GCM10007939_07940</name>
</gene>
<keyword evidence="10 16" id="KW-0812">Transmembrane</keyword>
<dbReference type="EMBL" id="BSNN01000002">
    <property type="protein sequence ID" value="GLQ34511.1"/>
    <property type="molecule type" value="Genomic_DNA"/>
</dbReference>
<organism evidence="17 18">
    <name type="scientific">Amylibacter marinus</name>
    <dbReference type="NCBI Taxonomy" id="1475483"/>
    <lineage>
        <taxon>Bacteria</taxon>
        <taxon>Pseudomonadati</taxon>
        <taxon>Pseudomonadota</taxon>
        <taxon>Alphaproteobacteria</taxon>
        <taxon>Rhodobacterales</taxon>
        <taxon>Paracoccaceae</taxon>
        <taxon>Amylibacter</taxon>
    </lineage>
</organism>
<evidence type="ECO:0000256" key="7">
    <source>
        <dbReference type="ARBA" id="ARBA00022448"/>
    </source>
</evidence>
<dbReference type="Proteomes" id="UP001156694">
    <property type="component" value="Unassembled WGS sequence"/>
</dbReference>
<evidence type="ECO:0000256" key="6">
    <source>
        <dbReference type="ARBA" id="ARBA00019425"/>
    </source>
</evidence>
<evidence type="ECO:0000256" key="5">
    <source>
        <dbReference type="ARBA" id="ARBA00011558"/>
    </source>
</evidence>
<dbReference type="CDD" id="cd03495">
    <property type="entry name" value="SQR_TypeC_SdhD_like"/>
    <property type="match status" value="1"/>
</dbReference>
<keyword evidence="8" id="KW-0816">Tricarboxylic acid cycle</keyword>
<keyword evidence="12" id="KW-0249">Electron transport</keyword>
<comment type="subcellular location">
    <subcellularLocation>
        <location evidence="3">Membrane</location>
        <topology evidence="3">Multi-pass membrane protein</topology>
    </subcellularLocation>
</comment>
<keyword evidence="15 16" id="KW-0472">Membrane</keyword>
<keyword evidence="18" id="KW-1185">Reference proteome</keyword>
<dbReference type="Gene3D" id="1.20.1300.10">
    <property type="entry name" value="Fumarate reductase/succinate dehydrogenase, transmembrane subunit"/>
    <property type="match status" value="1"/>
</dbReference>
<evidence type="ECO:0000256" key="1">
    <source>
        <dbReference type="ARBA" id="ARBA00001971"/>
    </source>
</evidence>
<evidence type="ECO:0000256" key="3">
    <source>
        <dbReference type="ARBA" id="ARBA00004141"/>
    </source>
</evidence>
<feature type="transmembrane region" description="Helical" evidence="16">
    <location>
        <begin position="97"/>
        <end position="124"/>
    </location>
</feature>
<dbReference type="Pfam" id="PF01127">
    <property type="entry name" value="Sdh_cyt"/>
    <property type="match status" value="1"/>
</dbReference>
<reference evidence="18" key="1">
    <citation type="journal article" date="2019" name="Int. J. Syst. Evol. Microbiol.">
        <title>The Global Catalogue of Microorganisms (GCM) 10K type strain sequencing project: providing services to taxonomists for standard genome sequencing and annotation.</title>
        <authorList>
            <consortium name="The Broad Institute Genomics Platform"/>
            <consortium name="The Broad Institute Genome Sequencing Center for Infectious Disease"/>
            <person name="Wu L."/>
            <person name="Ma J."/>
        </authorList>
    </citation>
    <scope>NUCLEOTIDE SEQUENCE [LARGE SCALE GENOMIC DNA]</scope>
    <source>
        <strain evidence="18">NBRC 110140</strain>
    </source>
</reference>
<dbReference type="InterPro" id="IPR014312">
    <property type="entry name" value="Succ_DH_anchor"/>
</dbReference>
<evidence type="ECO:0000256" key="9">
    <source>
        <dbReference type="ARBA" id="ARBA00022617"/>
    </source>
</evidence>
<dbReference type="InterPro" id="IPR034804">
    <property type="entry name" value="SQR/QFR_C/D"/>
</dbReference>
<evidence type="ECO:0000256" key="11">
    <source>
        <dbReference type="ARBA" id="ARBA00022723"/>
    </source>
</evidence>
<dbReference type="SUPFAM" id="SSF81343">
    <property type="entry name" value="Fumarate reductase respiratory complex transmembrane subunits"/>
    <property type="match status" value="1"/>
</dbReference>
<evidence type="ECO:0000256" key="2">
    <source>
        <dbReference type="ARBA" id="ARBA00004050"/>
    </source>
</evidence>
<evidence type="ECO:0000256" key="13">
    <source>
        <dbReference type="ARBA" id="ARBA00022989"/>
    </source>
</evidence>
<dbReference type="NCBIfam" id="TIGR02968">
    <property type="entry name" value="succ_dehyd_anc"/>
    <property type="match status" value="1"/>
</dbReference>
<evidence type="ECO:0000256" key="10">
    <source>
        <dbReference type="ARBA" id="ARBA00022692"/>
    </source>
</evidence>
<evidence type="ECO:0000313" key="18">
    <source>
        <dbReference type="Proteomes" id="UP001156694"/>
    </source>
</evidence>
<comment type="caution">
    <text evidence="17">The sequence shown here is derived from an EMBL/GenBank/DDBJ whole genome shotgun (WGS) entry which is preliminary data.</text>
</comment>
<evidence type="ECO:0000313" key="17">
    <source>
        <dbReference type="EMBL" id="GLQ34511.1"/>
    </source>
</evidence>